<dbReference type="RefSeq" id="WP_200271958.1">
    <property type="nucleotide sequence ID" value="NZ_JAENIJ010000024.1"/>
</dbReference>
<evidence type="ECO:0000313" key="3">
    <source>
        <dbReference type="Proteomes" id="UP000603141"/>
    </source>
</evidence>
<protein>
    <submittedName>
        <fullName evidence="2">Uncharacterized protein</fullName>
    </submittedName>
</protein>
<reference evidence="2" key="1">
    <citation type="submission" date="2021-01" db="EMBL/GenBank/DDBJ databases">
        <title>Modified the classification status of verrucomicrobia.</title>
        <authorList>
            <person name="Feng X."/>
        </authorList>
    </citation>
    <scope>NUCLEOTIDE SEQUENCE</scope>
    <source>
        <strain evidence="2">KCTC 22041</strain>
    </source>
</reference>
<keyword evidence="3" id="KW-1185">Reference proteome</keyword>
<dbReference type="PROSITE" id="PS51257">
    <property type="entry name" value="PROKAR_LIPOPROTEIN"/>
    <property type="match status" value="1"/>
</dbReference>
<dbReference type="Proteomes" id="UP000603141">
    <property type="component" value="Unassembled WGS sequence"/>
</dbReference>
<sequence length="183" mass="20730">MKNWTRLLRLAGVLLVGYLFASCAHTVPIGKVVAVRDGDEMRKGLRAADELMVYEGLPHQTKEKELMESELAKSKTIRIHGYPFYLPPVAAKKQAELKKILGDPRTYKKYTGPKTCGGFHPDYAVFWKEGEVPKHILICFGCGEALFSDGGKLMPFDIRHSQLYKLRDDILAVQHLKRPLPQH</sequence>
<comment type="caution">
    <text evidence="2">The sequence shown here is derived from an EMBL/GenBank/DDBJ whole genome shotgun (WGS) entry which is preliminary data.</text>
</comment>
<proteinExistence type="predicted"/>
<gene>
    <name evidence="2" type="ORF">JIN85_14460</name>
</gene>
<keyword evidence="1" id="KW-0732">Signal</keyword>
<name>A0A934S7I2_9BACT</name>
<evidence type="ECO:0000256" key="1">
    <source>
        <dbReference type="SAM" id="SignalP"/>
    </source>
</evidence>
<organism evidence="2 3">
    <name type="scientific">Luteolibacter pohnpeiensis</name>
    <dbReference type="NCBI Taxonomy" id="454153"/>
    <lineage>
        <taxon>Bacteria</taxon>
        <taxon>Pseudomonadati</taxon>
        <taxon>Verrucomicrobiota</taxon>
        <taxon>Verrucomicrobiia</taxon>
        <taxon>Verrucomicrobiales</taxon>
        <taxon>Verrucomicrobiaceae</taxon>
        <taxon>Luteolibacter</taxon>
    </lineage>
</organism>
<feature type="chain" id="PRO_5037326728" evidence="1">
    <location>
        <begin position="22"/>
        <end position="183"/>
    </location>
</feature>
<dbReference type="AlphaFoldDB" id="A0A934S7I2"/>
<feature type="signal peptide" evidence="1">
    <location>
        <begin position="1"/>
        <end position="21"/>
    </location>
</feature>
<accession>A0A934S7I2</accession>
<dbReference type="EMBL" id="JAENIJ010000024">
    <property type="protein sequence ID" value="MBK1883622.1"/>
    <property type="molecule type" value="Genomic_DNA"/>
</dbReference>
<evidence type="ECO:0000313" key="2">
    <source>
        <dbReference type="EMBL" id="MBK1883622.1"/>
    </source>
</evidence>